<dbReference type="PANTHER" id="PTHR14074:SF16">
    <property type="entry name" value="ANTIVIRAL INNATE IMMUNE RESPONSE RECEPTOR RIG-I"/>
    <property type="match status" value="1"/>
</dbReference>
<dbReference type="InterPro" id="IPR011545">
    <property type="entry name" value="DEAD/DEAH_box_helicase_dom"/>
</dbReference>
<evidence type="ECO:0000313" key="4">
    <source>
        <dbReference type="Proteomes" id="UP000321947"/>
    </source>
</evidence>
<dbReference type="InterPro" id="IPR027417">
    <property type="entry name" value="P-loop_NTPase"/>
</dbReference>
<sequence>MGPSLMNDRDAGSSTSTSEKDPRRIARKYQLELCKKALEENIIVYLGTGCGKTHIAILLIYELRHLIRRSQNGICVFLAPTVALVQQQAKVIEDSIDFKVRVYCGGSKSLNSHYDWEREMEEYEVFVMTPEIFLRNLYHCYIKMDCVELLIFDECHHAQVKSDHSYAEIMRVFYKTDDPKRPRIFGMTASPVVGKGACNQQNLSRSINSLEKLLDAKVYSVEDREELHAFVSSPIVNIYYYGPVANGSSSSFMSYCSRLEDVKRKCIVALGQVEGEHEVLLATKKLLFRMHENILFCLESLGVWGAWQASKILLSGDNSERSELIEEAERNPRNDSLSDRYLNQAAEIFASGCKEGTMYCF</sequence>
<dbReference type="SUPFAM" id="SSF52540">
    <property type="entry name" value="P-loop containing nucleoside triphosphate hydrolases"/>
    <property type="match status" value="1"/>
</dbReference>
<protein>
    <submittedName>
        <fullName evidence="3">Dicer-like protein 4 isoform X2</fullName>
    </submittedName>
</protein>
<gene>
    <name evidence="3" type="ORF">E5676_scaffold1369G00620</name>
</gene>
<dbReference type="SMART" id="SM00487">
    <property type="entry name" value="DEXDc"/>
    <property type="match status" value="1"/>
</dbReference>
<accession>A0A5D3BX32</accession>
<dbReference type="Proteomes" id="UP000321947">
    <property type="component" value="Unassembled WGS sequence"/>
</dbReference>
<dbReference type="PROSITE" id="PS51192">
    <property type="entry name" value="HELICASE_ATP_BIND_1"/>
    <property type="match status" value="1"/>
</dbReference>
<dbReference type="AlphaFoldDB" id="A0A5D3BX32"/>
<dbReference type="InterPro" id="IPR051363">
    <property type="entry name" value="RLR_Helicase"/>
</dbReference>
<dbReference type="CDD" id="cd18034">
    <property type="entry name" value="DEXHc_dicer"/>
    <property type="match status" value="1"/>
</dbReference>
<feature type="domain" description="Helicase ATP-binding" evidence="2">
    <location>
        <begin position="33"/>
        <end position="209"/>
    </location>
</feature>
<dbReference type="PANTHER" id="PTHR14074">
    <property type="entry name" value="HELICASE WITH DEATH DOMAIN-RELATED"/>
    <property type="match status" value="1"/>
</dbReference>
<feature type="region of interest" description="Disordered" evidence="1">
    <location>
        <begin position="1"/>
        <end position="22"/>
    </location>
</feature>
<dbReference type="GO" id="GO:0003676">
    <property type="term" value="F:nucleic acid binding"/>
    <property type="evidence" value="ECO:0007669"/>
    <property type="project" value="InterPro"/>
</dbReference>
<name>A0A5D3BX32_CUCMM</name>
<dbReference type="Pfam" id="PF00270">
    <property type="entry name" value="DEAD"/>
    <property type="match status" value="1"/>
</dbReference>
<proteinExistence type="predicted"/>
<dbReference type="Gene3D" id="3.40.50.300">
    <property type="entry name" value="P-loop containing nucleotide triphosphate hydrolases"/>
    <property type="match status" value="1"/>
</dbReference>
<dbReference type="InterPro" id="IPR014001">
    <property type="entry name" value="Helicase_ATP-bd"/>
</dbReference>
<evidence type="ECO:0000256" key="1">
    <source>
        <dbReference type="SAM" id="MobiDB-lite"/>
    </source>
</evidence>
<dbReference type="FunFam" id="3.40.50.300:FF:000705">
    <property type="entry name" value="Endoribonuclease dicer-like protein"/>
    <property type="match status" value="1"/>
</dbReference>
<organism evidence="3 4">
    <name type="scientific">Cucumis melo var. makuwa</name>
    <name type="common">Oriental melon</name>
    <dbReference type="NCBI Taxonomy" id="1194695"/>
    <lineage>
        <taxon>Eukaryota</taxon>
        <taxon>Viridiplantae</taxon>
        <taxon>Streptophyta</taxon>
        <taxon>Embryophyta</taxon>
        <taxon>Tracheophyta</taxon>
        <taxon>Spermatophyta</taxon>
        <taxon>Magnoliopsida</taxon>
        <taxon>eudicotyledons</taxon>
        <taxon>Gunneridae</taxon>
        <taxon>Pentapetalae</taxon>
        <taxon>rosids</taxon>
        <taxon>fabids</taxon>
        <taxon>Cucurbitales</taxon>
        <taxon>Cucurbitaceae</taxon>
        <taxon>Benincaseae</taxon>
        <taxon>Cucumis</taxon>
    </lineage>
</organism>
<evidence type="ECO:0000259" key="2">
    <source>
        <dbReference type="PROSITE" id="PS51192"/>
    </source>
</evidence>
<comment type="caution">
    <text evidence="3">The sequence shown here is derived from an EMBL/GenBank/DDBJ whole genome shotgun (WGS) entry which is preliminary data.</text>
</comment>
<dbReference type="EMBL" id="SSTD01014912">
    <property type="protein sequence ID" value="TYK03634.1"/>
    <property type="molecule type" value="Genomic_DNA"/>
</dbReference>
<dbReference type="GO" id="GO:0005737">
    <property type="term" value="C:cytoplasm"/>
    <property type="evidence" value="ECO:0007669"/>
    <property type="project" value="TreeGrafter"/>
</dbReference>
<reference evidence="3 4" key="1">
    <citation type="submission" date="2019-08" db="EMBL/GenBank/DDBJ databases">
        <title>Draft genome sequences of two oriental melons (Cucumis melo L. var makuwa).</title>
        <authorList>
            <person name="Kwon S.-Y."/>
        </authorList>
    </citation>
    <scope>NUCLEOTIDE SEQUENCE [LARGE SCALE GENOMIC DNA]</scope>
    <source>
        <strain evidence="4">cv. Chang Bougi</strain>
        <tissue evidence="3">Leaf</tissue>
    </source>
</reference>
<dbReference type="GO" id="GO:0005524">
    <property type="term" value="F:ATP binding"/>
    <property type="evidence" value="ECO:0007669"/>
    <property type="project" value="InterPro"/>
</dbReference>
<evidence type="ECO:0000313" key="3">
    <source>
        <dbReference type="EMBL" id="TYK03634.1"/>
    </source>
</evidence>